<dbReference type="Pfam" id="PF03466">
    <property type="entry name" value="LysR_substrate"/>
    <property type="match status" value="1"/>
</dbReference>
<dbReference type="InterPro" id="IPR036388">
    <property type="entry name" value="WH-like_DNA-bd_sf"/>
</dbReference>
<evidence type="ECO:0000256" key="4">
    <source>
        <dbReference type="ARBA" id="ARBA00023163"/>
    </source>
</evidence>
<dbReference type="GO" id="GO:0000976">
    <property type="term" value="F:transcription cis-regulatory region binding"/>
    <property type="evidence" value="ECO:0007669"/>
    <property type="project" value="TreeGrafter"/>
</dbReference>
<dbReference type="Gene3D" id="1.10.10.10">
    <property type="entry name" value="Winged helix-like DNA-binding domain superfamily/Winged helix DNA-binding domain"/>
    <property type="match status" value="1"/>
</dbReference>
<sequence length="288" mass="31260">MELSALRIFKAVAEEGSVTLAAARLNRVQSNVSARLTQLEESLGVTLFHRAGRGLRITAEGDRLLAYADRLLQLADEAQAAMRLDQQPAGQLRIGAMETTAAARLPKVLAAFNRAYPQVDLVLETGPTDHLLDGVLRHRLDVALVAAPVPHGELEQQPVFAEELVLITGPAHPAVHGPRDVARRNLLVFRSGCTYRRRLEAWFAEADVAPGRISEFGTFEAIIGCVAAGMGVALMPMEIISQRKLGRTIRVHTLPPAVAHVETMLVWRKDVLHHPARAAFAASLAPAN</sequence>
<accession>A0A7W2EHV9</accession>
<keyword evidence="2" id="KW-0805">Transcription regulation</keyword>
<dbReference type="Pfam" id="PF00126">
    <property type="entry name" value="HTH_1"/>
    <property type="match status" value="1"/>
</dbReference>
<evidence type="ECO:0000256" key="3">
    <source>
        <dbReference type="ARBA" id="ARBA00023125"/>
    </source>
</evidence>
<feature type="domain" description="HTH lysR-type" evidence="5">
    <location>
        <begin position="1"/>
        <end position="58"/>
    </location>
</feature>
<protein>
    <submittedName>
        <fullName evidence="6">LysR family transcriptional regulator</fullName>
    </submittedName>
</protein>
<dbReference type="AlphaFoldDB" id="A0A7W2EHV9"/>
<dbReference type="GO" id="GO:0003700">
    <property type="term" value="F:DNA-binding transcription factor activity"/>
    <property type="evidence" value="ECO:0007669"/>
    <property type="project" value="InterPro"/>
</dbReference>
<dbReference type="PANTHER" id="PTHR30126">
    <property type="entry name" value="HTH-TYPE TRANSCRIPTIONAL REGULATOR"/>
    <property type="match status" value="1"/>
</dbReference>
<dbReference type="Proteomes" id="UP000566711">
    <property type="component" value="Unassembled WGS sequence"/>
</dbReference>
<gene>
    <name evidence="6" type="ORF">H3H36_12280</name>
</gene>
<comment type="caution">
    <text evidence="6">The sequence shown here is derived from an EMBL/GenBank/DDBJ whole genome shotgun (WGS) entry which is preliminary data.</text>
</comment>
<keyword evidence="3" id="KW-0238">DNA-binding</keyword>
<evidence type="ECO:0000256" key="1">
    <source>
        <dbReference type="ARBA" id="ARBA00009437"/>
    </source>
</evidence>
<organism evidence="6 7">
    <name type="scientific">Rugamonas fusca</name>
    <dbReference type="NCBI Taxonomy" id="2758568"/>
    <lineage>
        <taxon>Bacteria</taxon>
        <taxon>Pseudomonadati</taxon>
        <taxon>Pseudomonadota</taxon>
        <taxon>Betaproteobacteria</taxon>
        <taxon>Burkholderiales</taxon>
        <taxon>Oxalobacteraceae</taxon>
        <taxon>Telluria group</taxon>
        <taxon>Rugamonas</taxon>
    </lineage>
</organism>
<keyword evidence="4" id="KW-0804">Transcription</keyword>
<dbReference type="CDD" id="cd08442">
    <property type="entry name" value="PBP2_YofA_SoxR_like"/>
    <property type="match status" value="1"/>
</dbReference>
<dbReference type="InterPro" id="IPR005119">
    <property type="entry name" value="LysR_subst-bd"/>
</dbReference>
<dbReference type="PROSITE" id="PS50931">
    <property type="entry name" value="HTH_LYSR"/>
    <property type="match status" value="1"/>
</dbReference>
<dbReference type="Gene3D" id="3.40.190.290">
    <property type="match status" value="1"/>
</dbReference>
<dbReference type="PANTHER" id="PTHR30126:SF40">
    <property type="entry name" value="HTH-TYPE TRANSCRIPTIONAL REGULATOR GLTR"/>
    <property type="match status" value="1"/>
</dbReference>
<dbReference type="InterPro" id="IPR036390">
    <property type="entry name" value="WH_DNA-bd_sf"/>
</dbReference>
<dbReference type="EMBL" id="JACEZS010000009">
    <property type="protein sequence ID" value="MBA5606134.1"/>
    <property type="molecule type" value="Genomic_DNA"/>
</dbReference>
<dbReference type="RefSeq" id="WP_182217894.1">
    <property type="nucleotide sequence ID" value="NZ_JACEZS010000009.1"/>
</dbReference>
<keyword evidence="7" id="KW-1185">Reference proteome</keyword>
<name>A0A7W2EHV9_9BURK</name>
<dbReference type="SUPFAM" id="SSF46785">
    <property type="entry name" value="Winged helix' DNA-binding domain"/>
    <property type="match status" value="1"/>
</dbReference>
<dbReference type="FunFam" id="1.10.10.10:FF:000001">
    <property type="entry name" value="LysR family transcriptional regulator"/>
    <property type="match status" value="1"/>
</dbReference>
<evidence type="ECO:0000256" key="2">
    <source>
        <dbReference type="ARBA" id="ARBA00023015"/>
    </source>
</evidence>
<comment type="similarity">
    <text evidence="1">Belongs to the LysR transcriptional regulatory family.</text>
</comment>
<proteinExistence type="inferred from homology"/>
<evidence type="ECO:0000313" key="6">
    <source>
        <dbReference type="EMBL" id="MBA5606134.1"/>
    </source>
</evidence>
<dbReference type="PRINTS" id="PR00039">
    <property type="entry name" value="HTHLYSR"/>
</dbReference>
<reference evidence="6 7" key="1">
    <citation type="submission" date="2020-07" db="EMBL/GenBank/DDBJ databases">
        <title>Novel species isolated from subtropical streams in China.</title>
        <authorList>
            <person name="Lu H."/>
        </authorList>
    </citation>
    <scope>NUCLEOTIDE SEQUENCE [LARGE SCALE GENOMIC DNA]</scope>
    <source>
        <strain evidence="6 7">FT3S</strain>
    </source>
</reference>
<evidence type="ECO:0000313" key="7">
    <source>
        <dbReference type="Proteomes" id="UP000566711"/>
    </source>
</evidence>
<evidence type="ECO:0000259" key="5">
    <source>
        <dbReference type="PROSITE" id="PS50931"/>
    </source>
</evidence>
<dbReference type="InterPro" id="IPR000847">
    <property type="entry name" value="LysR_HTH_N"/>
</dbReference>
<dbReference type="SUPFAM" id="SSF53850">
    <property type="entry name" value="Periplasmic binding protein-like II"/>
    <property type="match status" value="1"/>
</dbReference>